<dbReference type="SUPFAM" id="SSF47781">
    <property type="entry name" value="RuvA domain 2-like"/>
    <property type="match status" value="1"/>
</dbReference>
<name>A0A0L6JRS2_9FIRM</name>
<dbReference type="Gene3D" id="3.40.50.450">
    <property type="match status" value="1"/>
</dbReference>
<evidence type="ECO:0000313" key="4">
    <source>
        <dbReference type="EMBL" id="KNY28390.1"/>
    </source>
</evidence>
<dbReference type="AlphaFoldDB" id="A0A0L6JRS2"/>
<organism evidence="4 5">
    <name type="scientific">Pseudobacteroides cellulosolvens ATCC 35603 = DSM 2933</name>
    <dbReference type="NCBI Taxonomy" id="398512"/>
    <lineage>
        <taxon>Bacteria</taxon>
        <taxon>Bacillati</taxon>
        <taxon>Bacillota</taxon>
        <taxon>Clostridia</taxon>
        <taxon>Eubacteriales</taxon>
        <taxon>Oscillospiraceae</taxon>
        <taxon>Pseudobacteroides</taxon>
    </lineage>
</organism>
<keyword evidence="5" id="KW-1185">Reference proteome</keyword>
<dbReference type="InterPro" id="IPR003488">
    <property type="entry name" value="DprA"/>
</dbReference>
<evidence type="ECO:0000259" key="3">
    <source>
        <dbReference type="Pfam" id="PF17782"/>
    </source>
</evidence>
<dbReference type="Gene3D" id="1.10.10.10">
    <property type="entry name" value="Winged helix-like DNA-binding domain superfamily/Winged helix DNA-binding domain"/>
    <property type="match status" value="1"/>
</dbReference>
<dbReference type="PATRIC" id="fig|398512.5.peg.3839"/>
<proteinExistence type="inferred from homology"/>
<gene>
    <name evidence="4" type="ORF">Bccel_3664</name>
</gene>
<dbReference type="eggNOG" id="COG0758">
    <property type="taxonomic scope" value="Bacteria"/>
</dbReference>
<protein>
    <submittedName>
        <fullName evidence="4">DNA protecting protein DprA</fullName>
    </submittedName>
</protein>
<dbReference type="InterPro" id="IPR036388">
    <property type="entry name" value="WH-like_DNA-bd_sf"/>
</dbReference>
<evidence type="ECO:0000256" key="1">
    <source>
        <dbReference type="ARBA" id="ARBA00006525"/>
    </source>
</evidence>
<dbReference type="Pfam" id="PF02481">
    <property type="entry name" value="DNA_processg_A"/>
    <property type="match status" value="1"/>
</dbReference>
<dbReference type="OrthoDB" id="9785707at2"/>
<dbReference type="GO" id="GO:0009294">
    <property type="term" value="P:DNA-mediated transformation"/>
    <property type="evidence" value="ECO:0007669"/>
    <property type="project" value="InterPro"/>
</dbReference>
<dbReference type="Pfam" id="PF17782">
    <property type="entry name" value="WHD_DprA"/>
    <property type="match status" value="1"/>
</dbReference>
<dbReference type="PANTHER" id="PTHR43022:SF1">
    <property type="entry name" value="PROTEIN SMF"/>
    <property type="match status" value="1"/>
</dbReference>
<dbReference type="EMBL" id="LGTC01000001">
    <property type="protein sequence ID" value="KNY28390.1"/>
    <property type="molecule type" value="Genomic_DNA"/>
</dbReference>
<feature type="domain" description="Smf/DprA SLOG" evidence="2">
    <location>
        <begin position="80"/>
        <end position="286"/>
    </location>
</feature>
<dbReference type="InterPro" id="IPR010994">
    <property type="entry name" value="RuvA_2-like"/>
</dbReference>
<dbReference type="InterPro" id="IPR041614">
    <property type="entry name" value="DprA_WH"/>
</dbReference>
<dbReference type="RefSeq" id="WP_036938708.1">
    <property type="nucleotide sequence ID" value="NZ_JQKC01000007.1"/>
</dbReference>
<evidence type="ECO:0000313" key="5">
    <source>
        <dbReference type="Proteomes" id="UP000036923"/>
    </source>
</evidence>
<dbReference type="NCBIfam" id="TIGR00732">
    <property type="entry name" value="dprA"/>
    <property type="match status" value="1"/>
</dbReference>
<dbReference type="SUPFAM" id="SSF102405">
    <property type="entry name" value="MCP/YpsA-like"/>
    <property type="match status" value="1"/>
</dbReference>
<sequence>MEEQLIYWVWLNSIPGFGPVKCSKLINFFEHPKNIWHASEAELNKATFLNRQAIKSLMDGKFREDAYKHLKVAKDQKIDIITIRDEKYPYYLKNIYDPPIILYVRGNILKNEKCIAVVGARRATYYGIKMAESLSYTLAGVGLTVVSGMARGIDTNAHKGAKETGRTIGVLGCGADIAYPPENRGLISEVTQKGAVISEYPPGTPPVPSNFPARNRIISGMSIGVVVIEAGERSGSLITAEFALEQGREVFAVPGNISSMNSKGTNKLIKDGAKIVTSVEDILEELINYGITDSGDTKHSYRTYDEALFKGLNSEERKLVECLKLEPLHIDELTKKSGFSIKVVGSLLVMLELKGVVEQIPGKIFRIKD</sequence>
<dbReference type="Proteomes" id="UP000036923">
    <property type="component" value="Unassembled WGS sequence"/>
</dbReference>
<comment type="similarity">
    <text evidence="1">Belongs to the DprA/Smf family.</text>
</comment>
<dbReference type="STRING" id="398512.Bccel_3664"/>
<accession>A0A0L6JRS2</accession>
<feature type="domain" description="DprA winged helix" evidence="3">
    <location>
        <begin position="312"/>
        <end position="363"/>
    </location>
</feature>
<dbReference type="InterPro" id="IPR057666">
    <property type="entry name" value="DrpA_SLOG"/>
</dbReference>
<evidence type="ECO:0000259" key="2">
    <source>
        <dbReference type="Pfam" id="PF02481"/>
    </source>
</evidence>
<reference evidence="5" key="1">
    <citation type="submission" date="2015-07" db="EMBL/GenBank/DDBJ databases">
        <title>Near-Complete Genome Sequence of the Cellulolytic Bacterium Bacteroides (Pseudobacteroides) cellulosolvens ATCC 35603.</title>
        <authorList>
            <person name="Dassa B."/>
            <person name="Utturkar S.M."/>
            <person name="Klingeman D.M."/>
            <person name="Hurt R.A."/>
            <person name="Keller M."/>
            <person name="Xu J."/>
            <person name="Reddy Y.H.K."/>
            <person name="Borovok I."/>
            <person name="Grinberg I.R."/>
            <person name="Lamed R."/>
            <person name="Zhivin O."/>
            <person name="Bayer E.A."/>
            <person name="Brown S.D."/>
        </authorList>
    </citation>
    <scope>NUCLEOTIDE SEQUENCE [LARGE SCALE GENOMIC DNA]</scope>
    <source>
        <strain evidence="5">DSM 2933</strain>
    </source>
</reference>
<comment type="caution">
    <text evidence="4">The sequence shown here is derived from an EMBL/GenBank/DDBJ whole genome shotgun (WGS) entry which is preliminary data.</text>
</comment>
<dbReference type="PANTHER" id="PTHR43022">
    <property type="entry name" value="PROTEIN SMF"/>
    <property type="match status" value="1"/>
</dbReference>